<dbReference type="PANTHER" id="PTHR13510">
    <property type="entry name" value="FYVE-FINGER-CONTAINING RAB5 EFFECTOR PROTEIN RABENOSYN-5-RELATED"/>
    <property type="match status" value="1"/>
</dbReference>
<dbReference type="InterPro" id="IPR023393">
    <property type="entry name" value="START-like_dom_sf"/>
</dbReference>
<proteinExistence type="predicted"/>
<keyword evidence="3" id="KW-1185">Reference proteome</keyword>
<name>A0AAD9LLJ8_9STRA</name>
<evidence type="ECO:0008006" key="4">
    <source>
        <dbReference type="Google" id="ProtNLM"/>
    </source>
</evidence>
<dbReference type="CDD" id="cd00065">
    <property type="entry name" value="FYVE_like_SF"/>
    <property type="match status" value="1"/>
</dbReference>
<evidence type="ECO:0000313" key="2">
    <source>
        <dbReference type="EMBL" id="KAK1941105.1"/>
    </source>
</evidence>
<evidence type="ECO:0000313" key="3">
    <source>
        <dbReference type="Proteomes" id="UP001259832"/>
    </source>
</evidence>
<feature type="compositionally biased region" description="Low complexity" evidence="1">
    <location>
        <begin position="447"/>
        <end position="460"/>
    </location>
</feature>
<dbReference type="EMBL" id="JASMQC010000013">
    <property type="protein sequence ID" value="KAK1941105.1"/>
    <property type="molecule type" value="Genomic_DNA"/>
</dbReference>
<reference evidence="2" key="1">
    <citation type="submission" date="2023-08" db="EMBL/GenBank/DDBJ databases">
        <title>Reference Genome Resource for the Citrus Pathogen Phytophthora citrophthora.</title>
        <authorList>
            <person name="Moller H."/>
            <person name="Coetzee B."/>
            <person name="Rose L.J."/>
            <person name="Van Niekerk J.M."/>
        </authorList>
    </citation>
    <scope>NUCLEOTIDE SEQUENCE</scope>
    <source>
        <strain evidence="2">STE-U-9442</strain>
    </source>
</reference>
<accession>A0AAD9LLJ8</accession>
<dbReference type="SUPFAM" id="SSF55961">
    <property type="entry name" value="Bet v1-like"/>
    <property type="match status" value="1"/>
</dbReference>
<dbReference type="Gene3D" id="3.30.530.20">
    <property type="match status" value="1"/>
</dbReference>
<protein>
    <recommendedName>
        <fullName evidence="4">FYVE-type domain-containing protein</fullName>
    </recommendedName>
</protein>
<evidence type="ECO:0000256" key="1">
    <source>
        <dbReference type="SAM" id="MobiDB-lite"/>
    </source>
</evidence>
<dbReference type="InterPro" id="IPR052727">
    <property type="entry name" value="Rab4/Rab5_effector"/>
</dbReference>
<gene>
    <name evidence="2" type="ORF">P3T76_007811</name>
</gene>
<dbReference type="Proteomes" id="UP001259832">
    <property type="component" value="Unassembled WGS sequence"/>
</dbReference>
<sequence>MLVRFPLPKDYFGHIQVTAAQKIEYHDLVQRRIDALLDDEQHYIHRKANKLPCLPPADWKYIRAYEDLKVYRRRRRGRSLDDVAEEEDFFQAREAVASGQPSIVATGSIAGTVENLLYGLADTNYEEMRTTTSFLDSGTDSAVLRVFELATRDDPLRFFGLKWMYNSSAPIIEPRDACFLEAMGVERDANGEKYGYLVLHSVDIPECPPFGKVVRGKLYFSCLFRDAAPGVVDVVLRGVFDTTGDLRKLSMPYASVIPYATAAFVGGLTKAIKCAEAKKLTLLARYNAVSGKNRDALNVDEENPKHGLCSVCIRRVGTGVLSCVRLRWCRICGIAVCSKCCVKGKRVFLGKEKPHSSCTCCPSCAQEAGHMTGMQPAVPEYAVVADYFMDSLLLSDPQSEDTTVLSSPFAWSAPPKDYNIAFDDWKKHRPGPLLTLVELNSSLNRTTTSSLDESSASVEVSSKDSIMELSDDDAEKPRFTAGSDEADGYYFRIGTMVSMEETFSGARISINQDKISFPLPKGYFPDVNVSEEQTQEYRDLVCQRLEAILWDEKCCNERLANGLPSLSPRDWRSVQSFDGLQLFRRHHRGRSTAELAAEEDFPQAIGAVANGQPSVVAMGNIPGTIEDMLYGFAGTTDEETRTTLSFLLPKTDGVILRNLELAKVNDPLHYFGLKWLYAARSIGAPRDLCCLQAMGIDVDRCGNKYGYLFLHSVDVSECPPFETNVVRGKVFFTCIFRETSPGFVSVLARGVFNMSGGNLFPKVLAPCTTSAFIGGLRKLVDCADAKKLTVLARRTASRVPFEEDLVQLPPPRKKAVCVMCMKRGGSGFFGIRLRSCQVCGLPICSKCQAKDKRVFLGCRRPWSVVPCCPMCALEAQRMTDVHPSKAEFAVVADYFTATSSLSNPVANLTSFILPLTDQIAACTESSGEKESPSGVVACPYASRLIEQEVESVDSFCSDLDATQICPNASNENGKELPAIVEELLRSEAKIDCQREQVEFTQCDSQCGTPTRTTIADFRGEVTDIILKHQSGEISSRRKDLAATLLALQSTAEQIYGDVLAHNK</sequence>
<dbReference type="PANTHER" id="PTHR13510:SF44">
    <property type="entry name" value="RABENOSYN-5"/>
    <property type="match status" value="1"/>
</dbReference>
<feature type="region of interest" description="Disordered" evidence="1">
    <location>
        <begin position="447"/>
        <end position="479"/>
    </location>
</feature>
<organism evidence="2 3">
    <name type="scientific">Phytophthora citrophthora</name>
    <dbReference type="NCBI Taxonomy" id="4793"/>
    <lineage>
        <taxon>Eukaryota</taxon>
        <taxon>Sar</taxon>
        <taxon>Stramenopiles</taxon>
        <taxon>Oomycota</taxon>
        <taxon>Peronosporomycetes</taxon>
        <taxon>Peronosporales</taxon>
        <taxon>Peronosporaceae</taxon>
        <taxon>Phytophthora</taxon>
    </lineage>
</organism>
<comment type="caution">
    <text evidence="2">The sequence shown here is derived from an EMBL/GenBank/DDBJ whole genome shotgun (WGS) entry which is preliminary data.</text>
</comment>
<dbReference type="AlphaFoldDB" id="A0AAD9LLJ8"/>